<dbReference type="Gene3D" id="1.10.287.110">
    <property type="entry name" value="DnaJ domain"/>
    <property type="match status" value="1"/>
</dbReference>
<dbReference type="CDD" id="cd06257">
    <property type="entry name" value="DnaJ"/>
    <property type="match status" value="1"/>
</dbReference>
<dbReference type="GO" id="GO:0005739">
    <property type="term" value="C:mitochondrion"/>
    <property type="evidence" value="ECO:0007669"/>
    <property type="project" value="TreeGrafter"/>
</dbReference>
<dbReference type="VEuPathDB" id="MicrosporidiaDB:G9O61_00g000220"/>
<protein>
    <recommendedName>
        <fullName evidence="1">J domain-containing protein</fullName>
    </recommendedName>
</protein>
<dbReference type="EMBL" id="JPQZ01000013">
    <property type="protein sequence ID" value="KKO75737.1"/>
    <property type="molecule type" value="Genomic_DNA"/>
</dbReference>
<gene>
    <name evidence="2" type="ORF">AAJ76_1300031278</name>
</gene>
<dbReference type="GO" id="GO:0051087">
    <property type="term" value="F:protein-folding chaperone binding"/>
    <property type="evidence" value="ECO:0007669"/>
    <property type="project" value="InterPro"/>
</dbReference>
<dbReference type="SUPFAM" id="SSF46565">
    <property type="entry name" value="Chaperone J-domain"/>
    <property type="match status" value="1"/>
</dbReference>
<dbReference type="PANTHER" id="PTHR14021">
    <property type="entry name" value="IRON-SULFUR CLUSTER CO-CHAPERONE PROTEIN HSCB"/>
    <property type="match status" value="1"/>
</dbReference>
<dbReference type="AlphaFoldDB" id="A0A0F9YT48"/>
<feature type="domain" description="J" evidence="1">
    <location>
        <begin position="6"/>
        <end position="70"/>
    </location>
</feature>
<reference evidence="2 3" key="1">
    <citation type="journal article" date="2015" name="Environ. Microbiol.">
        <title>Genome analyses suggest the presence of polyploidy and recent human-driven expansions in eight global populations of the honeybee pathogen Nosema ceranae.</title>
        <authorList>
            <person name="Pelin A."/>
            <person name="Selman M."/>
            <person name="Aris-Brosou S."/>
            <person name="Farinelli L."/>
            <person name="Corradi N."/>
        </authorList>
    </citation>
    <scope>NUCLEOTIDE SEQUENCE [LARGE SCALE GENOMIC DNA]</scope>
    <source>
        <strain evidence="2 3">PA08 1199</strain>
    </source>
</reference>
<dbReference type="InterPro" id="IPR004640">
    <property type="entry name" value="HscB"/>
</dbReference>
<dbReference type="GO" id="GO:0001671">
    <property type="term" value="F:ATPase activator activity"/>
    <property type="evidence" value="ECO:0007669"/>
    <property type="project" value="InterPro"/>
</dbReference>
<sequence length="145" mass="17470">MLPSKNYFSLFNLNQSYNIDTNALKTAYYDLNRKYHPDITNNDPNLVQQLNMAYKTLKDDYLRAKYLYNSDVKDSLDQKFLLEILELEEQITDATEQNLFDLESKIDLKIQDCKEKYFDSESLAKWGYYRRLKRMIQKKKAFNFK</sequence>
<keyword evidence="3" id="KW-1185">Reference proteome</keyword>
<dbReference type="SMART" id="SM00271">
    <property type="entry name" value="DnaJ"/>
    <property type="match status" value="1"/>
</dbReference>
<accession>A0A0F9YT48</accession>
<dbReference type="Proteomes" id="UP000034350">
    <property type="component" value="Unassembled WGS sequence"/>
</dbReference>
<dbReference type="RefSeq" id="XP_024331479.1">
    <property type="nucleotide sequence ID" value="XM_024473942.1"/>
</dbReference>
<proteinExistence type="predicted"/>
<dbReference type="InterPro" id="IPR036869">
    <property type="entry name" value="J_dom_sf"/>
</dbReference>
<organism evidence="2 3">
    <name type="scientific">Vairimorpha ceranae</name>
    <dbReference type="NCBI Taxonomy" id="40302"/>
    <lineage>
        <taxon>Eukaryota</taxon>
        <taxon>Fungi</taxon>
        <taxon>Fungi incertae sedis</taxon>
        <taxon>Microsporidia</taxon>
        <taxon>Nosematidae</taxon>
        <taxon>Vairimorpha</taxon>
    </lineage>
</organism>
<dbReference type="VEuPathDB" id="MicrosporidiaDB:AAJ76_1300031278"/>
<evidence type="ECO:0000313" key="3">
    <source>
        <dbReference type="Proteomes" id="UP000034350"/>
    </source>
</evidence>
<evidence type="ECO:0000259" key="1">
    <source>
        <dbReference type="PROSITE" id="PS50076"/>
    </source>
</evidence>
<dbReference type="PANTHER" id="PTHR14021:SF15">
    <property type="entry name" value="IRON-SULFUR CLUSTER CO-CHAPERONE PROTEIN HSCB"/>
    <property type="match status" value="1"/>
</dbReference>
<dbReference type="InterPro" id="IPR001623">
    <property type="entry name" value="DnaJ_domain"/>
</dbReference>
<comment type="caution">
    <text evidence="2">The sequence shown here is derived from an EMBL/GenBank/DDBJ whole genome shotgun (WGS) entry which is preliminary data.</text>
</comment>
<dbReference type="PROSITE" id="PS50076">
    <property type="entry name" value="DNAJ_2"/>
    <property type="match status" value="1"/>
</dbReference>
<name>A0A0F9YT48_9MICR</name>
<dbReference type="GO" id="GO:0044571">
    <property type="term" value="P:[2Fe-2S] cluster assembly"/>
    <property type="evidence" value="ECO:0007669"/>
    <property type="project" value="InterPro"/>
</dbReference>
<dbReference type="Pfam" id="PF00226">
    <property type="entry name" value="DnaJ"/>
    <property type="match status" value="1"/>
</dbReference>
<dbReference type="GeneID" id="36318843"/>
<dbReference type="OrthoDB" id="445556at2759"/>
<evidence type="ECO:0000313" key="2">
    <source>
        <dbReference type="EMBL" id="KKO75737.1"/>
    </source>
</evidence>